<keyword evidence="5" id="KW-1185">Reference proteome</keyword>
<evidence type="ECO:0000313" key="5">
    <source>
        <dbReference type="Proteomes" id="UP000001744"/>
    </source>
</evidence>
<dbReference type="EMBL" id="KE651167">
    <property type="protein sequence ID" value="EEB08316.1"/>
    <property type="molecule type" value="Genomic_DNA"/>
</dbReference>
<evidence type="ECO:0000256" key="2">
    <source>
        <dbReference type="ARBA" id="ARBA00023186"/>
    </source>
</evidence>
<dbReference type="eggNOG" id="KOG3501">
    <property type="taxonomic scope" value="Eukaryota"/>
</dbReference>
<dbReference type="VEuPathDB" id="FungiDB:SJAG_03463"/>
<dbReference type="OrthoDB" id="2015447at2759"/>
<protein>
    <submittedName>
        <fullName evidence="3">Prefoldin subunit 1</fullName>
    </submittedName>
</protein>
<dbReference type="GO" id="GO:0051082">
    <property type="term" value="F:unfolded protein binding"/>
    <property type="evidence" value="ECO:0007669"/>
    <property type="project" value="InterPro"/>
</dbReference>
<sequence>MDKLLKEIQDKALDAQQQYRSVSMMIASKERQNKMNQLTLRELSDIQKDAAVYSGVGKINVDTVKSSIDKDVKSNNEDVEALKKKLNYYETTLKNATEHIVRVQQANNAGN</sequence>
<dbReference type="GeneID" id="7051660"/>
<dbReference type="InterPro" id="IPR002777">
    <property type="entry name" value="PFD_beta-like"/>
</dbReference>
<dbReference type="GO" id="GO:0006457">
    <property type="term" value="P:protein folding"/>
    <property type="evidence" value="ECO:0007669"/>
    <property type="project" value="InterPro"/>
</dbReference>
<dbReference type="PANTHER" id="PTHR20903:SF0">
    <property type="entry name" value="PREFOLDIN SUBUNIT 1"/>
    <property type="match status" value="1"/>
</dbReference>
<evidence type="ECO:0000313" key="4">
    <source>
        <dbReference type="JaponicusDB" id="SJAG_03463"/>
    </source>
</evidence>
<proteinExistence type="inferred from homology"/>
<dbReference type="STRING" id="402676.B6K4A9"/>
<comment type="similarity">
    <text evidence="1">Belongs to the prefoldin subunit beta family.</text>
</comment>
<dbReference type="AlphaFoldDB" id="B6K4A9"/>
<evidence type="ECO:0000256" key="1">
    <source>
        <dbReference type="ARBA" id="ARBA00008045"/>
    </source>
</evidence>
<dbReference type="JaponicusDB" id="SJAG_03463">
    <property type="gene designation" value="pfd1"/>
</dbReference>
<name>B6K4A9_SCHJY</name>
<evidence type="ECO:0000313" key="3">
    <source>
        <dbReference type="EMBL" id="EEB08316.1"/>
    </source>
</evidence>
<dbReference type="SUPFAM" id="SSF46579">
    <property type="entry name" value="Prefoldin"/>
    <property type="match status" value="1"/>
</dbReference>
<dbReference type="HOGENOM" id="CLU_122140_0_0_1"/>
<dbReference type="InterPro" id="IPR009053">
    <property type="entry name" value="Prefoldin"/>
</dbReference>
<gene>
    <name evidence="4" type="primary">pfd1</name>
    <name evidence="3" type="ORF">SJAG_03463</name>
</gene>
<dbReference type="PANTHER" id="PTHR20903">
    <property type="entry name" value="PREFOLDIN SUBUNIT 1-RELATED"/>
    <property type="match status" value="1"/>
</dbReference>
<dbReference type="RefSeq" id="XP_002174609.1">
    <property type="nucleotide sequence ID" value="XM_002174573.1"/>
</dbReference>
<keyword evidence="2" id="KW-0143">Chaperone</keyword>
<accession>B6K4A9</accession>
<reference evidence="3 5" key="1">
    <citation type="journal article" date="2011" name="Science">
        <title>Comparative functional genomics of the fission yeasts.</title>
        <authorList>
            <person name="Rhind N."/>
            <person name="Chen Z."/>
            <person name="Yassour M."/>
            <person name="Thompson D.A."/>
            <person name="Haas B.J."/>
            <person name="Habib N."/>
            <person name="Wapinski I."/>
            <person name="Roy S."/>
            <person name="Lin M.F."/>
            <person name="Heiman D.I."/>
            <person name="Young S.K."/>
            <person name="Furuya K."/>
            <person name="Guo Y."/>
            <person name="Pidoux A."/>
            <person name="Chen H.M."/>
            <person name="Robbertse B."/>
            <person name="Goldberg J.M."/>
            <person name="Aoki K."/>
            <person name="Bayne E.H."/>
            <person name="Berlin A.M."/>
            <person name="Desjardins C.A."/>
            <person name="Dobbs E."/>
            <person name="Dukaj L."/>
            <person name="Fan L."/>
            <person name="FitzGerald M.G."/>
            <person name="French C."/>
            <person name="Gujja S."/>
            <person name="Hansen K."/>
            <person name="Keifenheim D."/>
            <person name="Levin J.Z."/>
            <person name="Mosher R.A."/>
            <person name="Mueller C.A."/>
            <person name="Pfiffner J."/>
            <person name="Priest M."/>
            <person name="Russ C."/>
            <person name="Smialowska A."/>
            <person name="Swoboda P."/>
            <person name="Sykes S.M."/>
            <person name="Vaughn M."/>
            <person name="Vengrova S."/>
            <person name="Yoder R."/>
            <person name="Zeng Q."/>
            <person name="Allshire R."/>
            <person name="Baulcombe D."/>
            <person name="Birren B.W."/>
            <person name="Brown W."/>
            <person name="Ekwall K."/>
            <person name="Kellis M."/>
            <person name="Leatherwood J."/>
            <person name="Levin H."/>
            <person name="Margalit H."/>
            <person name="Martienssen R."/>
            <person name="Nieduszynski C.A."/>
            <person name="Spatafora J.W."/>
            <person name="Friedman N."/>
            <person name="Dalgaard J.Z."/>
            <person name="Baumann P."/>
            <person name="Niki H."/>
            <person name="Regev A."/>
            <person name="Nusbaum C."/>
        </authorList>
    </citation>
    <scope>NUCLEOTIDE SEQUENCE [LARGE SCALE GENOMIC DNA]</scope>
    <source>
        <strain evidence="5">yFS275 / FY16936</strain>
    </source>
</reference>
<dbReference type="GO" id="GO:0016272">
    <property type="term" value="C:prefoldin complex"/>
    <property type="evidence" value="ECO:0007669"/>
    <property type="project" value="InterPro"/>
</dbReference>
<organism evidence="3 5">
    <name type="scientific">Schizosaccharomyces japonicus (strain yFS275 / FY16936)</name>
    <name type="common">Fission yeast</name>
    <dbReference type="NCBI Taxonomy" id="402676"/>
    <lineage>
        <taxon>Eukaryota</taxon>
        <taxon>Fungi</taxon>
        <taxon>Dikarya</taxon>
        <taxon>Ascomycota</taxon>
        <taxon>Taphrinomycotina</taxon>
        <taxon>Schizosaccharomycetes</taxon>
        <taxon>Schizosaccharomycetales</taxon>
        <taxon>Schizosaccharomycetaceae</taxon>
        <taxon>Schizosaccharomyces</taxon>
    </lineage>
</organism>
<dbReference type="Proteomes" id="UP000001744">
    <property type="component" value="Unassembled WGS sequence"/>
</dbReference>
<dbReference type="Gene3D" id="1.10.287.370">
    <property type="match status" value="1"/>
</dbReference>
<dbReference type="Pfam" id="PF01920">
    <property type="entry name" value="Prefoldin_2"/>
    <property type="match status" value="1"/>
</dbReference>